<evidence type="ECO:0000313" key="2">
    <source>
        <dbReference type="EMBL" id="CAB4180420.1"/>
    </source>
</evidence>
<proteinExistence type="predicted"/>
<accession>A0A6J5Q6U1</accession>
<organism evidence="2">
    <name type="scientific">uncultured Caudovirales phage</name>
    <dbReference type="NCBI Taxonomy" id="2100421"/>
    <lineage>
        <taxon>Viruses</taxon>
        <taxon>Duplodnaviria</taxon>
        <taxon>Heunggongvirae</taxon>
        <taxon>Uroviricota</taxon>
        <taxon>Caudoviricetes</taxon>
        <taxon>Peduoviridae</taxon>
        <taxon>Maltschvirus</taxon>
        <taxon>Maltschvirus maltsch</taxon>
    </lineage>
</organism>
<dbReference type="EMBL" id="LR796994">
    <property type="protein sequence ID" value="CAB4180420.1"/>
    <property type="molecule type" value="Genomic_DNA"/>
</dbReference>
<sequence length="86" mass="9580">MRDLTTHAKRVDLATHMRLIESGVVRPRFVEAANRQPKTTVDGRGKNSPYRHPVTVNGQTFASKKAARRALGIGSETLEKILRGEK</sequence>
<dbReference type="SUPFAM" id="SSF64496">
    <property type="entry name" value="DNA-binding domain of intron-encoded endonucleases"/>
    <property type="match status" value="1"/>
</dbReference>
<protein>
    <submittedName>
        <fullName evidence="2">Uncharacterized protein</fullName>
    </submittedName>
</protein>
<gene>
    <name evidence="2" type="ORF">UFOVP1040_51</name>
</gene>
<evidence type="ECO:0000256" key="1">
    <source>
        <dbReference type="SAM" id="MobiDB-lite"/>
    </source>
</evidence>
<feature type="region of interest" description="Disordered" evidence="1">
    <location>
        <begin position="35"/>
        <end position="55"/>
    </location>
</feature>
<name>A0A6J5Q6U1_9CAUD</name>
<reference evidence="2" key="1">
    <citation type="submission" date="2020-05" db="EMBL/GenBank/DDBJ databases">
        <authorList>
            <person name="Chiriac C."/>
            <person name="Salcher M."/>
            <person name="Ghai R."/>
            <person name="Kavagutti S V."/>
        </authorList>
    </citation>
    <scope>NUCLEOTIDE SEQUENCE</scope>
</reference>